<comment type="caution">
    <text evidence="1">The sequence shown here is derived from an EMBL/GenBank/DDBJ whole genome shotgun (WGS) entry which is preliminary data.</text>
</comment>
<dbReference type="Proteomes" id="UP001259982">
    <property type="component" value="Unassembled WGS sequence"/>
</dbReference>
<organism evidence="1 2">
    <name type="scientific">Spectribacter acetivorans</name>
    <dbReference type="NCBI Taxonomy" id="3075603"/>
    <lineage>
        <taxon>Bacteria</taxon>
        <taxon>Pseudomonadati</taxon>
        <taxon>Pseudomonadota</taxon>
        <taxon>Gammaproteobacteria</taxon>
        <taxon>Salinisphaerales</taxon>
        <taxon>Salinisphaeraceae</taxon>
        <taxon>Spectribacter</taxon>
    </lineage>
</organism>
<dbReference type="EMBL" id="JAVRHY010000005">
    <property type="protein sequence ID" value="MDT0618171.1"/>
    <property type="molecule type" value="Genomic_DNA"/>
</dbReference>
<evidence type="ECO:0000313" key="2">
    <source>
        <dbReference type="Proteomes" id="UP001259982"/>
    </source>
</evidence>
<proteinExistence type="predicted"/>
<keyword evidence="2" id="KW-1185">Reference proteome</keyword>
<name>A0ABU3B6U8_9GAMM</name>
<gene>
    <name evidence="1" type="ORF">RM531_06770</name>
</gene>
<reference evidence="1 2" key="1">
    <citation type="submission" date="2023-09" db="EMBL/GenBank/DDBJ databases">
        <authorList>
            <person name="Rey-Velasco X."/>
        </authorList>
    </citation>
    <scope>NUCLEOTIDE SEQUENCE [LARGE SCALE GENOMIC DNA]</scope>
    <source>
        <strain evidence="1 2">P385</strain>
    </source>
</reference>
<dbReference type="InterPro" id="IPR010352">
    <property type="entry name" value="DUF945"/>
</dbReference>
<dbReference type="Pfam" id="PF06097">
    <property type="entry name" value="DUF945"/>
    <property type="match status" value="1"/>
</dbReference>
<sequence length="444" mass="47440">MIRAIRNGLLVGLIGLLVIALAAPIVVGFYLEREHERLIGNINLPGMWRLAPAGFDRGLFRSDLRLRLVAADCVAPGCDGPVLDLTIHHGPVPFTAPAASGARLQPAAGVITGQLPVTVLLDARRLQPTPPPLTLYARAGLDGDTDLRAALPALSLRVPDGDGAARLETDAFEATGAITGPDRALTVRAMLPRFSLVAERGGQIGFRDLVVEISAGRDPDGRPAGYRLQLEDLQLATPGGDGAALEGLRLAAHARAGGENFDLRISRIAARGEDYGPVLAEGRLTTTDGPTRLPELAARVTLAPAPWARLVRAGPTLTLDRLLLGAPDGDIRLEGEIGARPDAEPAQALQGDMRLQLPVATMRNITAAVMRHRHPDQPPPTPERVEGAINEWLARGFIAYTEPDHAYVIHAALDGDDIRVNQRTLENWQVLIDELDMPEPAPAR</sequence>
<accession>A0ABU3B6U8</accession>
<protein>
    <submittedName>
        <fullName evidence="1">DUF945 family protein</fullName>
    </submittedName>
</protein>
<evidence type="ECO:0000313" key="1">
    <source>
        <dbReference type="EMBL" id="MDT0618171.1"/>
    </source>
</evidence>
<dbReference type="RefSeq" id="WP_311658250.1">
    <property type="nucleotide sequence ID" value="NZ_JAVRHY010000005.1"/>
</dbReference>